<dbReference type="AlphaFoldDB" id="A0A4Y2WA70"/>
<comment type="caution">
    <text evidence="1">The sequence shown here is derived from an EMBL/GenBank/DDBJ whole genome shotgun (WGS) entry which is preliminary data.</text>
</comment>
<dbReference type="EMBL" id="BGPR01058173">
    <property type="protein sequence ID" value="GBO34365.1"/>
    <property type="molecule type" value="Genomic_DNA"/>
</dbReference>
<organism evidence="1 2">
    <name type="scientific">Araneus ventricosus</name>
    <name type="common">Orbweaver spider</name>
    <name type="synonym">Epeira ventricosa</name>
    <dbReference type="NCBI Taxonomy" id="182803"/>
    <lineage>
        <taxon>Eukaryota</taxon>
        <taxon>Metazoa</taxon>
        <taxon>Ecdysozoa</taxon>
        <taxon>Arthropoda</taxon>
        <taxon>Chelicerata</taxon>
        <taxon>Arachnida</taxon>
        <taxon>Araneae</taxon>
        <taxon>Araneomorphae</taxon>
        <taxon>Entelegynae</taxon>
        <taxon>Araneoidea</taxon>
        <taxon>Araneidae</taxon>
        <taxon>Araneus</taxon>
    </lineage>
</organism>
<accession>A0A4Y2WA70</accession>
<gene>
    <name evidence="1" type="ORF">AVEN_201734_1</name>
</gene>
<protein>
    <recommendedName>
        <fullName evidence="3">DDE Tnp4 domain-containing protein</fullName>
    </recommendedName>
</protein>
<evidence type="ECO:0008006" key="3">
    <source>
        <dbReference type="Google" id="ProtNLM"/>
    </source>
</evidence>
<evidence type="ECO:0000313" key="1">
    <source>
        <dbReference type="EMBL" id="GBO34365.1"/>
    </source>
</evidence>
<evidence type="ECO:0000313" key="2">
    <source>
        <dbReference type="Proteomes" id="UP000499080"/>
    </source>
</evidence>
<dbReference type="Proteomes" id="UP000499080">
    <property type="component" value="Unassembled WGS sequence"/>
</dbReference>
<reference evidence="1 2" key="1">
    <citation type="journal article" date="2019" name="Sci. Rep.">
        <title>Orb-weaving spider Araneus ventricosus genome elucidates the spidroin gene catalogue.</title>
        <authorList>
            <person name="Kono N."/>
            <person name="Nakamura H."/>
            <person name="Ohtoshi R."/>
            <person name="Moran D.A.P."/>
            <person name="Shinohara A."/>
            <person name="Yoshida Y."/>
            <person name="Fujiwara M."/>
            <person name="Mori M."/>
            <person name="Tomita M."/>
            <person name="Arakawa K."/>
        </authorList>
    </citation>
    <scope>NUCLEOTIDE SEQUENCE [LARGE SCALE GENOMIC DNA]</scope>
</reference>
<name>A0A4Y2WA70_ARAVE</name>
<sequence length="88" mass="10165">MLEDSSLNVSSSVCLSGRKFPVLYILLADDVFPLRPHIMKSFPGTDKRSKERIYNYRYCRDQRLVENAFGVVSVDFTQRLKETSTTRA</sequence>
<keyword evidence="2" id="KW-1185">Reference proteome</keyword>
<proteinExistence type="predicted"/>